<dbReference type="InterPro" id="IPR029063">
    <property type="entry name" value="SAM-dependent_MTases_sf"/>
</dbReference>
<sequence>MSDTTAVNQEYFNNLAPEYDRQFPRIVGQLEEEVKARANILGARAGGRLLDYACGTGLLSRALGPYLGQCIGIDISESMVEQYNVKAKSDGLTPEQRAAYVGNLVSADDASPAAFASPRFFDFDLAGVGMGFHHMDDCDLAAKRLVERLRPGGVLFVVDFASHAPMEGHAASSSVRHHGFTKGRMQEIFEGAGAGGNFQFDVLGEEIIFENAHGDGKHMTRRAFFARGERGGVSA</sequence>
<name>A0A7S9PS17_EPIFF</name>
<dbReference type="Gene3D" id="3.40.50.150">
    <property type="entry name" value="Vaccinia Virus protein VP39"/>
    <property type="match status" value="1"/>
</dbReference>
<organism evidence="1 2">
    <name type="scientific">Epichloe festucae (strain Fl1)</name>
    <dbReference type="NCBI Taxonomy" id="877507"/>
    <lineage>
        <taxon>Eukaryota</taxon>
        <taxon>Fungi</taxon>
        <taxon>Dikarya</taxon>
        <taxon>Ascomycota</taxon>
        <taxon>Pezizomycotina</taxon>
        <taxon>Sordariomycetes</taxon>
        <taxon>Hypocreomycetidae</taxon>
        <taxon>Hypocreales</taxon>
        <taxon>Clavicipitaceae</taxon>
        <taxon>Epichloe</taxon>
    </lineage>
</organism>
<dbReference type="PANTHER" id="PTHR43861">
    <property type="entry name" value="TRANS-ACONITATE 2-METHYLTRANSFERASE-RELATED"/>
    <property type="match status" value="1"/>
</dbReference>
<dbReference type="EMBL" id="CP031385">
    <property type="protein sequence ID" value="QPG93602.1"/>
    <property type="molecule type" value="Genomic_DNA"/>
</dbReference>
<dbReference type="SUPFAM" id="SSF53335">
    <property type="entry name" value="S-adenosyl-L-methionine-dependent methyltransferases"/>
    <property type="match status" value="1"/>
</dbReference>
<dbReference type="Proteomes" id="UP000594364">
    <property type="component" value="Chromosome 1"/>
</dbReference>
<proteinExistence type="predicted"/>
<reference evidence="1 2" key="1">
    <citation type="journal article" date="2018" name="PLoS Genet.">
        <title>Repeat elements organise 3D genome structure and mediate transcription in the filamentous fungus Epichloe festucae.</title>
        <authorList>
            <person name="Winter D.J."/>
            <person name="Ganley A.R.D."/>
            <person name="Young C.A."/>
            <person name="Liachko I."/>
            <person name="Schardl C.L."/>
            <person name="Dupont P.Y."/>
            <person name="Berry D."/>
            <person name="Ram A."/>
            <person name="Scott B."/>
            <person name="Cox M.P."/>
        </authorList>
    </citation>
    <scope>NUCLEOTIDE SEQUENCE [LARGE SCALE GENOMIC DNA]</scope>
    <source>
        <strain evidence="1 2">Fl1</strain>
    </source>
</reference>
<evidence type="ECO:0000313" key="1">
    <source>
        <dbReference type="EMBL" id="QPG93602.1"/>
    </source>
</evidence>
<dbReference type="CDD" id="cd02440">
    <property type="entry name" value="AdoMet_MTases"/>
    <property type="match status" value="1"/>
</dbReference>
<gene>
    <name evidence="1" type="ORF">C2857_001113</name>
</gene>
<dbReference type="OrthoDB" id="3647at2759"/>
<dbReference type="AlphaFoldDB" id="A0A7S9PS17"/>
<evidence type="ECO:0000313" key="2">
    <source>
        <dbReference type="Proteomes" id="UP000594364"/>
    </source>
</evidence>
<keyword evidence="2" id="KW-1185">Reference proteome</keyword>
<protein>
    <submittedName>
        <fullName evidence="1">Uncharacterized protein</fullName>
    </submittedName>
</protein>
<accession>A0A7S9PS17</accession>
<dbReference type="Pfam" id="PF13489">
    <property type="entry name" value="Methyltransf_23"/>
    <property type="match status" value="1"/>
</dbReference>